<feature type="compositionally biased region" description="Low complexity" evidence="1">
    <location>
        <begin position="136"/>
        <end position="148"/>
    </location>
</feature>
<keyword evidence="2" id="KW-0812">Transmembrane</keyword>
<sequence>MHRGGRLGVWLLSIAALGSSGAWANDIQCATTRQPAERVICDYAILNNEYDDIFAQQQALLRSGKLSAAQLARWRQSRNACTDVHCIDVVFAQWKATARSLEAMPHAPAPIAAASDAAMAPVGPNPDEPPLSVPQASEASPASGASPALGASLVRHGSAAGVALPQPVAAEASSPGVASAAAGANGPRSATGMSLGLMAILLVAIGFAVFFTRWNRSGGLGK</sequence>
<protein>
    <recommendedName>
        <fullName evidence="6">Lysozyme inhibitor LprI N-terminal domain-containing protein</fullName>
    </recommendedName>
</protein>
<keyword evidence="2" id="KW-1133">Transmembrane helix</keyword>
<keyword evidence="5" id="KW-1185">Reference proteome</keyword>
<feature type="chain" id="PRO_5012710885" description="Lysozyme inhibitor LprI N-terminal domain-containing protein" evidence="3">
    <location>
        <begin position="25"/>
        <end position="222"/>
    </location>
</feature>
<feature type="transmembrane region" description="Helical" evidence="2">
    <location>
        <begin position="193"/>
        <end position="212"/>
    </location>
</feature>
<keyword evidence="3" id="KW-0732">Signal</keyword>
<reference evidence="5" key="1">
    <citation type="submission" date="2017-04" db="EMBL/GenBank/DDBJ databases">
        <authorList>
            <person name="Varghese N."/>
            <person name="Submissions S."/>
        </authorList>
    </citation>
    <scope>NUCLEOTIDE SEQUENCE [LARGE SCALE GENOMIC DNA]</scope>
    <source>
        <strain evidence="5">LMG 29540</strain>
    </source>
</reference>
<organism evidence="4 5">
    <name type="scientific">Paraburkholderia susongensis</name>
    <dbReference type="NCBI Taxonomy" id="1515439"/>
    <lineage>
        <taxon>Bacteria</taxon>
        <taxon>Pseudomonadati</taxon>
        <taxon>Pseudomonadota</taxon>
        <taxon>Betaproteobacteria</taxon>
        <taxon>Burkholderiales</taxon>
        <taxon>Burkholderiaceae</taxon>
        <taxon>Paraburkholderia</taxon>
    </lineage>
</organism>
<feature type="signal peptide" evidence="3">
    <location>
        <begin position="1"/>
        <end position="24"/>
    </location>
</feature>
<evidence type="ECO:0000313" key="5">
    <source>
        <dbReference type="Proteomes" id="UP000193228"/>
    </source>
</evidence>
<evidence type="ECO:0000313" key="4">
    <source>
        <dbReference type="EMBL" id="SMG56023.1"/>
    </source>
</evidence>
<accession>A0A1X7LRR2</accession>
<gene>
    <name evidence="4" type="ORF">SAMN06265784_1083</name>
</gene>
<evidence type="ECO:0008006" key="6">
    <source>
        <dbReference type="Google" id="ProtNLM"/>
    </source>
</evidence>
<dbReference type="OrthoDB" id="8966085at2"/>
<name>A0A1X7LRR2_9BURK</name>
<evidence type="ECO:0000256" key="2">
    <source>
        <dbReference type="SAM" id="Phobius"/>
    </source>
</evidence>
<dbReference type="AlphaFoldDB" id="A0A1X7LRR2"/>
<proteinExistence type="predicted"/>
<keyword evidence="2" id="KW-0472">Membrane</keyword>
<evidence type="ECO:0000256" key="3">
    <source>
        <dbReference type="SAM" id="SignalP"/>
    </source>
</evidence>
<evidence type="ECO:0000256" key="1">
    <source>
        <dbReference type="SAM" id="MobiDB-lite"/>
    </source>
</evidence>
<feature type="region of interest" description="Disordered" evidence="1">
    <location>
        <begin position="118"/>
        <end position="148"/>
    </location>
</feature>
<dbReference type="EMBL" id="FXAT01000008">
    <property type="protein sequence ID" value="SMG56023.1"/>
    <property type="molecule type" value="Genomic_DNA"/>
</dbReference>
<dbReference type="Proteomes" id="UP000193228">
    <property type="component" value="Unassembled WGS sequence"/>
</dbReference>
<feature type="compositionally biased region" description="Pro residues" evidence="1">
    <location>
        <begin position="123"/>
        <end position="132"/>
    </location>
</feature>